<dbReference type="NCBIfam" id="TIGR00035">
    <property type="entry name" value="asp_race"/>
    <property type="match status" value="1"/>
</dbReference>
<comment type="caution">
    <text evidence="4">The sequence shown here is derived from an EMBL/GenBank/DDBJ whole genome shotgun (WGS) entry which is preliminary data.</text>
</comment>
<dbReference type="PANTHER" id="PTHR21198">
    <property type="entry name" value="GLUTAMATE RACEMASE"/>
    <property type="match status" value="1"/>
</dbReference>
<feature type="compositionally biased region" description="Basic and acidic residues" evidence="3">
    <location>
        <begin position="1"/>
        <end position="10"/>
    </location>
</feature>
<dbReference type="InterPro" id="IPR004380">
    <property type="entry name" value="Asp_race"/>
</dbReference>
<dbReference type="Pfam" id="PF01177">
    <property type="entry name" value="Asp_Glu_race"/>
    <property type="match status" value="1"/>
</dbReference>
<proteinExistence type="inferred from homology"/>
<comment type="similarity">
    <text evidence="1">Belongs to the aspartate/glutamate racemases family.</text>
</comment>
<evidence type="ECO:0000313" key="4">
    <source>
        <dbReference type="EMBL" id="GGL96423.1"/>
    </source>
</evidence>
<name>A0A917ST40_9ACTN</name>
<accession>A0A917ST40</accession>
<organism evidence="4 5">
    <name type="scientific">Nakamurella endophytica</name>
    <dbReference type="NCBI Taxonomy" id="1748367"/>
    <lineage>
        <taxon>Bacteria</taxon>
        <taxon>Bacillati</taxon>
        <taxon>Actinomycetota</taxon>
        <taxon>Actinomycetes</taxon>
        <taxon>Nakamurellales</taxon>
        <taxon>Nakamurellaceae</taxon>
        <taxon>Nakamurella</taxon>
    </lineage>
</organism>
<evidence type="ECO:0000313" key="5">
    <source>
        <dbReference type="Proteomes" id="UP000655208"/>
    </source>
</evidence>
<feature type="compositionally biased region" description="Polar residues" evidence="3">
    <location>
        <begin position="32"/>
        <end position="45"/>
    </location>
</feature>
<dbReference type="SUPFAM" id="SSF53681">
    <property type="entry name" value="Aspartate/glutamate racemase"/>
    <property type="match status" value="2"/>
</dbReference>
<keyword evidence="2" id="KW-0413">Isomerase</keyword>
<dbReference type="Gene3D" id="3.40.50.1860">
    <property type="match status" value="2"/>
</dbReference>
<feature type="compositionally biased region" description="Low complexity" evidence="3">
    <location>
        <begin position="18"/>
        <end position="27"/>
    </location>
</feature>
<evidence type="ECO:0000256" key="2">
    <source>
        <dbReference type="ARBA" id="ARBA00023235"/>
    </source>
</evidence>
<feature type="region of interest" description="Disordered" evidence="3">
    <location>
        <begin position="1"/>
        <end position="45"/>
    </location>
</feature>
<evidence type="ECO:0000256" key="1">
    <source>
        <dbReference type="ARBA" id="ARBA00007847"/>
    </source>
</evidence>
<dbReference type="AlphaFoldDB" id="A0A917ST40"/>
<dbReference type="Proteomes" id="UP000655208">
    <property type="component" value="Unassembled WGS sequence"/>
</dbReference>
<protein>
    <submittedName>
        <fullName evidence="4">Aspartate racemase</fullName>
    </submittedName>
</protein>
<sequence>MGSSRCRSDVDFPPPAKTPTGPAGAPGRMLCMTTTGSPDARTSATEPVRQRLLGLIGGMSWESTAQYYRTANELVRDRLGGFHSARLVLTSVDFAEIEALQVSGDWDGAGPILAAEAARLEAAGAELLLLCTNTMHKVADRIEAAVSVPLLHLADTTAAAVRAAGLTTVGLLATAFTMEQSFYRDRLAAHGLQVLVPEADDRAEVHRIIYDELCQGRFLPESRRTYQQVIDRLVAAGAQGVVLGCTEIELLIGAEDSPVPVFATTRLHVEAGLAAALGAVD</sequence>
<dbReference type="GO" id="GO:0047661">
    <property type="term" value="F:amino-acid racemase activity"/>
    <property type="evidence" value="ECO:0007669"/>
    <property type="project" value="InterPro"/>
</dbReference>
<gene>
    <name evidence="4" type="ORF">GCM10011594_15220</name>
</gene>
<dbReference type="InterPro" id="IPR001920">
    <property type="entry name" value="Asp/Glu_race"/>
</dbReference>
<keyword evidence="5" id="KW-1185">Reference proteome</keyword>
<reference evidence="4" key="2">
    <citation type="submission" date="2020-09" db="EMBL/GenBank/DDBJ databases">
        <authorList>
            <person name="Sun Q."/>
            <person name="Zhou Y."/>
        </authorList>
    </citation>
    <scope>NUCLEOTIDE SEQUENCE</scope>
    <source>
        <strain evidence="4">CGMCC 4.7308</strain>
    </source>
</reference>
<dbReference type="EMBL" id="BMNA01000003">
    <property type="protein sequence ID" value="GGL96423.1"/>
    <property type="molecule type" value="Genomic_DNA"/>
</dbReference>
<dbReference type="InterPro" id="IPR015942">
    <property type="entry name" value="Asp/Glu/hydantoin_racemase"/>
</dbReference>
<reference evidence="4" key="1">
    <citation type="journal article" date="2014" name="Int. J. Syst. Evol. Microbiol.">
        <title>Complete genome sequence of Corynebacterium casei LMG S-19264T (=DSM 44701T), isolated from a smear-ripened cheese.</title>
        <authorList>
            <consortium name="US DOE Joint Genome Institute (JGI-PGF)"/>
            <person name="Walter F."/>
            <person name="Albersmeier A."/>
            <person name="Kalinowski J."/>
            <person name="Ruckert C."/>
        </authorList>
    </citation>
    <scope>NUCLEOTIDE SEQUENCE</scope>
    <source>
        <strain evidence="4">CGMCC 4.7308</strain>
    </source>
</reference>
<evidence type="ECO:0000256" key="3">
    <source>
        <dbReference type="SAM" id="MobiDB-lite"/>
    </source>
</evidence>
<dbReference type="PANTHER" id="PTHR21198:SF7">
    <property type="entry name" value="ASPARTATE-GLUTAMATE RACEMASE FAMILY"/>
    <property type="match status" value="1"/>
</dbReference>